<proteinExistence type="predicted"/>
<reference evidence="2 3" key="1">
    <citation type="submission" date="2024-07" db="EMBL/GenBank/DDBJ databases">
        <title>Section-level genome sequencing and comparative genomics of Aspergillus sections Usti and Cavernicolus.</title>
        <authorList>
            <consortium name="Lawrence Berkeley National Laboratory"/>
            <person name="Nybo J.L."/>
            <person name="Vesth T.C."/>
            <person name="Theobald S."/>
            <person name="Frisvad J.C."/>
            <person name="Larsen T.O."/>
            <person name="Kjaerboelling I."/>
            <person name="Rothschild-Mancinelli K."/>
            <person name="Lyhne E.K."/>
            <person name="Kogle M.E."/>
            <person name="Barry K."/>
            <person name="Clum A."/>
            <person name="Na H."/>
            <person name="Ledsgaard L."/>
            <person name="Lin J."/>
            <person name="Lipzen A."/>
            <person name="Kuo A."/>
            <person name="Riley R."/>
            <person name="Mondo S."/>
            <person name="Labutti K."/>
            <person name="Haridas S."/>
            <person name="Pangalinan J."/>
            <person name="Salamov A.A."/>
            <person name="Simmons B.A."/>
            <person name="Magnuson J.K."/>
            <person name="Chen J."/>
            <person name="Drula E."/>
            <person name="Henrissat B."/>
            <person name="Wiebenga A."/>
            <person name="Lubbers R.J."/>
            <person name="Gomes A.C."/>
            <person name="Macurrencykelacurrency M.R."/>
            <person name="Stajich J."/>
            <person name="Grigoriev I.V."/>
            <person name="Mortensen U.H."/>
            <person name="De Vries R.P."/>
            <person name="Baker S.E."/>
            <person name="Andersen M.R."/>
        </authorList>
    </citation>
    <scope>NUCLEOTIDE SEQUENCE [LARGE SCALE GENOMIC DNA]</scope>
    <source>
        <strain evidence="2 3">CBS 449.75</strain>
    </source>
</reference>
<comment type="caution">
    <text evidence="2">The sequence shown here is derived from an EMBL/GenBank/DDBJ whole genome shotgun (WGS) entry which is preliminary data.</text>
</comment>
<evidence type="ECO:0000313" key="3">
    <source>
        <dbReference type="Proteomes" id="UP001610432"/>
    </source>
</evidence>
<dbReference type="EMBL" id="JBFXLQ010000037">
    <property type="protein sequence ID" value="KAL2864791.1"/>
    <property type="molecule type" value="Genomic_DNA"/>
</dbReference>
<dbReference type="Proteomes" id="UP001610432">
    <property type="component" value="Unassembled WGS sequence"/>
</dbReference>
<organism evidence="2 3">
    <name type="scientific">Aspergillus lucknowensis</name>
    <dbReference type="NCBI Taxonomy" id="176173"/>
    <lineage>
        <taxon>Eukaryota</taxon>
        <taxon>Fungi</taxon>
        <taxon>Dikarya</taxon>
        <taxon>Ascomycota</taxon>
        <taxon>Pezizomycotina</taxon>
        <taxon>Eurotiomycetes</taxon>
        <taxon>Eurotiomycetidae</taxon>
        <taxon>Eurotiales</taxon>
        <taxon>Aspergillaceae</taxon>
        <taxon>Aspergillus</taxon>
        <taxon>Aspergillus subgen. Nidulantes</taxon>
    </lineage>
</organism>
<dbReference type="RefSeq" id="XP_070883770.1">
    <property type="nucleotide sequence ID" value="XM_071029756.1"/>
</dbReference>
<protein>
    <submittedName>
        <fullName evidence="2">Uncharacterized protein</fullName>
    </submittedName>
</protein>
<feature type="region of interest" description="Disordered" evidence="1">
    <location>
        <begin position="1"/>
        <end position="21"/>
    </location>
</feature>
<keyword evidence="3" id="KW-1185">Reference proteome</keyword>
<evidence type="ECO:0000313" key="2">
    <source>
        <dbReference type="EMBL" id="KAL2864791.1"/>
    </source>
</evidence>
<sequence>MPMPMAHAQPHQSADLPGFQPPLLASSAQSVMWRARARGASLGASIASSFTVVGYVRGQGDVVEGEAAVAAKAGADKDWIRQGFD</sequence>
<accession>A0ABR4LJZ0</accession>
<evidence type="ECO:0000256" key="1">
    <source>
        <dbReference type="SAM" id="MobiDB-lite"/>
    </source>
</evidence>
<dbReference type="GeneID" id="98144828"/>
<name>A0ABR4LJZ0_9EURO</name>
<gene>
    <name evidence="2" type="ORF">BJX67DRAFT_360308</name>
</gene>